<dbReference type="PANTHER" id="PTHR12110">
    <property type="entry name" value="HYDROXYPYRUVATE ISOMERASE"/>
    <property type="match status" value="1"/>
</dbReference>
<sequence>MPQLNISARLSAYGLPLKKALHAAARSGASAVEIDARNVIRPSELTDTAYRQLRKMLDDLNLRVSSVRFQTRHGYDYVPRLNERVDATKAAMRMAYRLGCNVVVNQIGRVSDNAESAGYQQMAAVINDLGRFGTHVGAFLAAETGSEPGERLAELLSADDNVFTGVAFNPGNLIVNGFSVEDSLRALSHHVQLVVARDGVQDLAKGRGIEVPLGEGTADFPQILGTLEDRQYRGWFVVGEQGDGEAEVARNVQYLSNL</sequence>
<dbReference type="InterPro" id="IPR036237">
    <property type="entry name" value="Xyl_isomerase-like_sf"/>
</dbReference>
<evidence type="ECO:0000313" key="3">
    <source>
        <dbReference type="Proteomes" id="UP000325286"/>
    </source>
</evidence>
<dbReference type="Pfam" id="PF01261">
    <property type="entry name" value="AP_endonuc_2"/>
    <property type="match status" value="1"/>
</dbReference>
<dbReference type="Gene3D" id="3.20.20.150">
    <property type="entry name" value="Divalent-metal-dependent TIM barrel enzymes"/>
    <property type="match status" value="1"/>
</dbReference>
<dbReference type="EMBL" id="CP042914">
    <property type="protein sequence ID" value="QEG40698.1"/>
    <property type="molecule type" value="Genomic_DNA"/>
</dbReference>
<keyword evidence="3" id="KW-1185">Reference proteome</keyword>
<name>A0A5B9QNV0_9BACT</name>
<dbReference type="GO" id="GO:0016853">
    <property type="term" value="F:isomerase activity"/>
    <property type="evidence" value="ECO:0007669"/>
    <property type="project" value="UniProtKB-KW"/>
</dbReference>
<dbReference type="RefSeq" id="WP_084426306.1">
    <property type="nucleotide sequence ID" value="NZ_CP042914.1"/>
</dbReference>
<dbReference type="SUPFAM" id="SSF51658">
    <property type="entry name" value="Xylose isomerase-like"/>
    <property type="match status" value="1"/>
</dbReference>
<accession>A0A5B9QNV0</accession>
<reference evidence="2 3" key="1">
    <citation type="submission" date="2019-08" db="EMBL/GenBank/DDBJ databases">
        <title>Deep-cultivation of Planctomycetes and their phenomic and genomic characterization uncovers novel biology.</title>
        <authorList>
            <person name="Wiegand S."/>
            <person name="Jogler M."/>
            <person name="Boedeker C."/>
            <person name="Pinto D."/>
            <person name="Vollmers J."/>
            <person name="Rivas-Marin E."/>
            <person name="Kohn T."/>
            <person name="Peeters S.H."/>
            <person name="Heuer A."/>
            <person name="Rast P."/>
            <person name="Oberbeckmann S."/>
            <person name="Bunk B."/>
            <person name="Jeske O."/>
            <person name="Meyerdierks A."/>
            <person name="Storesund J.E."/>
            <person name="Kallscheuer N."/>
            <person name="Luecker S."/>
            <person name="Lage O.M."/>
            <person name="Pohl T."/>
            <person name="Merkel B.J."/>
            <person name="Hornburger P."/>
            <person name="Mueller R.-W."/>
            <person name="Bruemmer F."/>
            <person name="Labrenz M."/>
            <person name="Spormann A.M."/>
            <person name="Op den Camp H."/>
            <person name="Overmann J."/>
            <person name="Amann R."/>
            <person name="Jetten M.S.M."/>
            <person name="Mascher T."/>
            <person name="Medema M.H."/>
            <person name="Devos D.P."/>
            <person name="Kaster A.-K."/>
            <person name="Ovreas L."/>
            <person name="Rohde M."/>
            <person name="Galperin M.Y."/>
            <person name="Jogler C."/>
        </authorList>
    </citation>
    <scope>NUCLEOTIDE SEQUENCE [LARGE SCALE GENOMIC DNA]</scope>
    <source>
        <strain evidence="2 3">UC8</strain>
    </source>
</reference>
<evidence type="ECO:0000259" key="1">
    <source>
        <dbReference type="Pfam" id="PF01261"/>
    </source>
</evidence>
<dbReference type="KEGG" id="rul:UC8_27150"/>
<dbReference type="PANTHER" id="PTHR12110:SF41">
    <property type="entry name" value="INOSOSE DEHYDRATASE"/>
    <property type="match status" value="1"/>
</dbReference>
<proteinExistence type="predicted"/>
<feature type="domain" description="Xylose isomerase-like TIM barrel" evidence="1">
    <location>
        <begin position="22"/>
        <end position="255"/>
    </location>
</feature>
<evidence type="ECO:0000313" key="2">
    <source>
        <dbReference type="EMBL" id="QEG40698.1"/>
    </source>
</evidence>
<keyword evidence="2" id="KW-0413">Isomerase</keyword>
<dbReference type="Proteomes" id="UP000325286">
    <property type="component" value="Chromosome"/>
</dbReference>
<organism evidence="2 3">
    <name type="scientific">Roseimaritima ulvae</name>
    <dbReference type="NCBI Taxonomy" id="980254"/>
    <lineage>
        <taxon>Bacteria</taxon>
        <taxon>Pseudomonadati</taxon>
        <taxon>Planctomycetota</taxon>
        <taxon>Planctomycetia</taxon>
        <taxon>Pirellulales</taxon>
        <taxon>Pirellulaceae</taxon>
        <taxon>Roseimaritima</taxon>
    </lineage>
</organism>
<protein>
    <submittedName>
        <fullName evidence="2">Xylose isomerase-like TIM barrel</fullName>
    </submittedName>
</protein>
<gene>
    <name evidence="2" type="ORF">UC8_27150</name>
</gene>
<dbReference type="InterPro" id="IPR013022">
    <property type="entry name" value="Xyl_isomerase-like_TIM-brl"/>
</dbReference>
<dbReference type="AlphaFoldDB" id="A0A5B9QNV0"/>
<dbReference type="InterPro" id="IPR050312">
    <property type="entry name" value="IolE/XylAMocC-like"/>
</dbReference>